<evidence type="ECO:0000313" key="2">
    <source>
        <dbReference type="EMBL" id="REL36104.1"/>
    </source>
</evidence>
<evidence type="ECO:0000313" key="3">
    <source>
        <dbReference type="Proteomes" id="UP000256999"/>
    </source>
</evidence>
<feature type="transmembrane region" description="Helical" evidence="1">
    <location>
        <begin position="36"/>
        <end position="59"/>
    </location>
</feature>
<keyword evidence="1" id="KW-0812">Transmembrane</keyword>
<sequence>MDKEEFYRIAKEEGFIETFKKLLDQKVEGDPWKERYIPVLSIIAVIITALAMPISNIVIENSRSTNASKIGVNESEKYLIREKFAVFCGSLVSSDIGGESYESDIFRKFYSIQSLIPREDLKDVHRSIDLVLKEPDFTKRKKMARQTCYKLGLDLDDLIKGRRKNR</sequence>
<reference evidence="2 3" key="1">
    <citation type="submission" date="2018-08" db="EMBL/GenBank/DDBJ databases">
        <title>Thalassotalea euphylliae genome.</title>
        <authorList>
            <person name="Summers S."/>
            <person name="Rice S.A."/>
            <person name="Freckelton M.L."/>
            <person name="Nedved B.T."/>
            <person name="Hadfield M.G."/>
        </authorList>
    </citation>
    <scope>NUCLEOTIDE SEQUENCE [LARGE SCALE GENOMIC DNA]</scope>
    <source>
        <strain evidence="2 3">H2</strain>
    </source>
</reference>
<organism evidence="2 3">
    <name type="scientific">Thalassotalea euphylliae</name>
    <dbReference type="NCBI Taxonomy" id="1655234"/>
    <lineage>
        <taxon>Bacteria</taxon>
        <taxon>Pseudomonadati</taxon>
        <taxon>Pseudomonadota</taxon>
        <taxon>Gammaproteobacteria</taxon>
        <taxon>Alteromonadales</taxon>
        <taxon>Colwelliaceae</taxon>
        <taxon>Thalassotalea</taxon>
    </lineage>
</organism>
<evidence type="ECO:0000256" key="1">
    <source>
        <dbReference type="SAM" id="Phobius"/>
    </source>
</evidence>
<keyword evidence="1" id="KW-0472">Membrane</keyword>
<gene>
    <name evidence="2" type="ORF">DXX92_12670</name>
</gene>
<comment type="caution">
    <text evidence="2">The sequence shown here is derived from an EMBL/GenBank/DDBJ whole genome shotgun (WGS) entry which is preliminary data.</text>
</comment>
<keyword evidence="1" id="KW-1133">Transmembrane helix</keyword>
<dbReference type="RefSeq" id="WP_116000769.1">
    <property type="nucleotide sequence ID" value="NZ_QUOV01000001.1"/>
</dbReference>
<accession>A0A3E0UHM9</accession>
<dbReference type="EMBL" id="QUOV01000001">
    <property type="protein sequence ID" value="REL36104.1"/>
    <property type="molecule type" value="Genomic_DNA"/>
</dbReference>
<dbReference type="OrthoDB" id="10013804at2"/>
<proteinExistence type="predicted"/>
<dbReference type="Proteomes" id="UP000256999">
    <property type="component" value="Unassembled WGS sequence"/>
</dbReference>
<name>A0A3E0UHM9_9GAMM</name>
<protein>
    <submittedName>
        <fullName evidence="2">Uncharacterized protein</fullName>
    </submittedName>
</protein>
<dbReference type="AlphaFoldDB" id="A0A3E0UHM9"/>